<dbReference type="Pfam" id="PF06071">
    <property type="entry name" value="YchF-GTPase_C"/>
    <property type="match status" value="1"/>
</dbReference>
<dbReference type="EMBL" id="LXYT01000001">
    <property type="protein sequence ID" value="OLY43746.1"/>
    <property type="molecule type" value="Genomic_DNA"/>
</dbReference>
<evidence type="ECO:0000256" key="5">
    <source>
        <dbReference type="ARBA" id="ARBA00022842"/>
    </source>
</evidence>
<dbReference type="Pfam" id="PF01926">
    <property type="entry name" value="MMR_HSR1"/>
    <property type="match status" value="1"/>
</dbReference>
<comment type="caution">
    <text evidence="10">The sequence shown here is derived from an EMBL/GenBank/DDBJ whole genome shotgun (WGS) entry which is preliminary data.</text>
</comment>
<evidence type="ECO:0000259" key="9">
    <source>
        <dbReference type="PROSITE" id="PS51880"/>
    </source>
</evidence>
<dbReference type="RefSeq" id="WP_075868912.1">
    <property type="nucleotide sequence ID" value="NZ_CALYQA010000004.1"/>
</dbReference>
<reference evidence="10 11" key="1">
    <citation type="submission" date="2016-12" db="EMBL/GenBank/DDBJ databases">
        <title>Comparative genomics of Bartonella apis.</title>
        <authorList>
            <person name="Engel P."/>
        </authorList>
    </citation>
    <scope>NUCLEOTIDE SEQUENCE [LARGE SCALE GENOMIC DNA]</scope>
    <source>
        <strain evidence="10 11">PEB0149</strain>
    </source>
</reference>
<evidence type="ECO:0000313" key="11">
    <source>
        <dbReference type="Proteomes" id="UP000187344"/>
    </source>
</evidence>
<dbReference type="InterPro" id="IPR006073">
    <property type="entry name" value="GTP-bd"/>
</dbReference>
<dbReference type="Proteomes" id="UP000187344">
    <property type="component" value="Unassembled WGS sequence"/>
</dbReference>
<dbReference type="InterPro" id="IPR023192">
    <property type="entry name" value="TGS-like_dom_sf"/>
</dbReference>
<evidence type="ECO:0000256" key="4">
    <source>
        <dbReference type="ARBA" id="ARBA00022840"/>
    </source>
</evidence>
<feature type="domain" description="TGS" evidence="9">
    <location>
        <begin position="282"/>
        <end position="365"/>
    </location>
</feature>
<dbReference type="GO" id="GO:0043023">
    <property type="term" value="F:ribosomal large subunit binding"/>
    <property type="evidence" value="ECO:0007669"/>
    <property type="project" value="UniProtKB-UniRule"/>
</dbReference>
<dbReference type="Gene3D" id="3.10.20.30">
    <property type="match status" value="1"/>
</dbReference>
<dbReference type="SUPFAM" id="SSF81271">
    <property type="entry name" value="TGS-like"/>
    <property type="match status" value="1"/>
</dbReference>
<dbReference type="GO" id="GO:0005525">
    <property type="term" value="F:GTP binding"/>
    <property type="evidence" value="ECO:0007669"/>
    <property type="project" value="InterPro"/>
</dbReference>
<evidence type="ECO:0000313" key="10">
    <source>
        <dbReference type="EMBL" id="OLY43746.1"/>
    </source>
</evidence>
<dbReference type="InterPro" id="IPR031167">
    <property type="entry name" value="G_OBG"/>
</dbReference>
<dbReference type="GO" id="GO:0016887">
    <property type="term" value="F:ATP hydrolysis activity"/>
    <property type="evidence" value="ECO:0007669"/>
    <property type="project" value="UniProtKB-UniRule"/>
</dbReference>
<evidence type="ECO:0000256" key="6">
    <source>
        <dbReference type="HAMAP-Rule" id="MF_00944"/>
    </source>
</evidence>
<evidence type="ECO:0000256" key="7">
    <source>
        <dbReference type="SAM" id="Coils"/>
    </source>
</evidence>
<feature type="domain" description="OBG-type G" evidence="8">
    <location>
        <begin position="3"/>
        <end position="282"/>
    </location>
</feature>
<dbReference type="CDD" id="cd01900">
    <property type="entry name" value="YchF"/>
    <property type="match status" value="1"/>
</dbReference>
<dbReference type="Gene3D" id="1.10.150.300">
    <property type="entry name" value="TGS-like domain"/>
    <property type="match status" value="1"/>
</dbReference>
<evidence type="ECO:0000256" key="2">
    <source>
        <dbReference type="ARBA" id="ARBA00022723"/>
    </source>
</evidence>
<dbReference type="SUPFAM" id="SSF52540">
    <property type="entry name" value="P-loop containing nucleoside triphosphate hydrolases"/>
    <property type="match status" value="1"/>
</dbReference>
<accession>A0A1R0F9V5</accession>
<dbReference type="CDD" id="cd04867">
    <property type="entry name" value="TGS_YchF_OLA1"/>
    <property type="match status" value="1"/>
</dbReference>
<dbReference type="InterPro" id="IPR041706">
    <property type="entry name" value="YchF_N"/>
</dbReference>
<comment type="cofactor">
    <cofactor evidence="1">
        <name>Mg(2+)</name>
        <dbReference type="ChEBI" id="CHEBI:18420"/>
    </cofactor>
</comment>
<dbReference type="InterPro" id="IPR004095">
    <property type="entry name" value="TGS"/>
</dbReference>
<dbReference type="AlphaFoldDB" id="A0A1R0F9V5"/>
<dbReference type="PANTHER" id="PTHR23305">
    <property type="entry name" value="OBG GTPASE FAMILY"/>
    <property type="match status" value="1"/>
</dbReference>
<keyword evidence="4 6" id="KW-0067">ATP-binding</keyword>
<dbReference type="NCBIfam" id="TIGR00092">
    <property type="entry name" value="redox-regulated ATPase YchF"/>
    <property type="match status" value="1"/>
</dbReference>
<dbReference type="PRINTS" id="PR00326">
    <property type="entry name" value="GTP1OBG"/>
</dbReference>
<keyword evidence="5" id="KW-0460">Magnesium</keyword>
<dbReference type="FunFam" id="3.10.20.30:FF:000001">
    <property type="entry name" value="Ribosome-binding ATPase YchF"/>
    <property type="match status" value="1"/>
</dbReference>
<dbReference type="FunFam" id="1.10.150.300:FF:000001">
    <property type="entry name" value="Ribosome-binding ATPase YchF"/>
    <property type="match status" value="1"/>
</dbReference>
<dbReference type="GO" id="GO:0005737">
    <property type="term" value="C:cytoplasm"/>
    <property type="evidence" value="ECO:0007669"/>
    <property type="project" value="TreeGrafter"/>
</dbReference>
<dbReference type="InterPro" id="IPR013029">
    <property type="entry name" value="YchF_C"/>
</dbReference>
<gene>
    <name evidence="6" type="primary">ychF</name>
    <name evidence="10" type="ORF">PEB0149_011810</name>
</gene>
<name>A0A1R0F9V5_9HYPH</name>
<proteinExistence type="inferred from homology"/>
<evidence type="ECO:0000256" key="1">
    <source>
        <dbReference type="ARBA" id="ARBA00001946"/>
    </source>
</evidence>
<comment type="function">
    <text evidence="6">ATPase that binds to both the 70S ribosome and the 50S ribosomal subunit in a nucleotide-independent manner.</text>
</comment>
<sequence>MGFKCGIVGLPNVGKSTLFNALTKTAAAQAANYPFCTIEPNTGEVAVPDPRLKKLAAIAGSKEIIPTRISFVDIAGLVRGASKGEGLGNQFLANIREVDAIVHVLRCFIDEDITHVEGRIDPVSDAATVETELMLADLESLERRIVQMRKRATGKDKEALTVLPMMEAALKLLQNGKPVRLLIKDISADDRQILDSFNLLTSKPVLYVCNVAESDAATGNDFSKAVEKMAAEQGAESVIISAEIEAEVAQLPEEEAKEYLEELGLHEPGLDRLIRAGYHLLDLITYFTCGPKETRAWTIKRGTKAPQAAGVIHSDFERGFIRAQTIAYQDYVDLGGEVAAKEAGKARDEGKDYVVEDGDVMLFKHNS</sequence>
<dbReference type="HAMAP" id="MF_00944">
    <property type="entry name" value="YchF_OLA1_ATPase"/>
    <property type="match status" value="1"/>
</dbReference>
<dbReference type="GeneID" id="92992133"/>
<dbReference type="PROSITE" id="PS51880">
    <property type="entry name" value="TGS"/>
    <property type="match status" value="1"/>
</dbReference>
<dbReference type="InterPro" id="IPR012675">
    <property type="entry name" value="Beta-grasp_dom_sf"/>
</dbReference>
<feature type="binding site" evidence="6">
    <location>
        <begin position="12"/>
        <end position="17"/>
    </location>
    <ligand>
        <name>ATP</name>
        <dbReference type="ChEBI" id="CHEBI:30616"/>
    </ligand>
</feature>
<dbReference type="PROSITE" id="PS51710">
    <property type="entry name" value="G_OBG"/>
    <property type="match status" value="1"/>
</dbReference>
<organism evidence="10 11">
    <name type="scientific">Bartonella apis</name>
    <dbReference type="NCBI Taxonomy" id="1686310"/>
    <lineage>
        <taxon>Bacteria</taxon>
        <taxon>Pseudomonadati</taxon>
        <taxon>Pseudomonadota</taxon>
        <taxon>Alphaproteobacteria</taxon>
        <taxon>Hyphomicrobiales</taxon>
        <taxon>Bartonellaceae</taxon>
        <taxon>Bartonella</taxon>
    </lineage>
</organism>
<protein>
    <recommendedName>
        <fullName evidence="6">Ribosome-binding ATPase YchF</fullName>
    </recommendedName>
</protein>
<keyword evidence="2" id="KW-0479">Metal-binding</keyword>
<keyword evidence="7" id="KW-0175">Coiled coil</keyword>
<dbReference type="InterPro" id="IPR012676">
    <property type="entry name" value="TGS-like"/>
</dbReference>
<dbReference type="InterPro" id="IPR027417">
    <property type="entry name" value="P-loop_NTPase"/>
</dbReference>
<keyword evidence="3 6" id="KW-0547">Nucleotide-binding</keyword>
<evidence type="ECO:0000259" key="8">
    <source>
        <dbReference type="PROSITE" id="PS51710"/>
    </source>
</evidence>
<dbReference type="PANTHER" id="PTHR23305:SF18">
    <property type="entry name" value="OBG-TYPE G DOMAIN-CONTAINING PROTEIN"/>
    <property type="match status" value="1"/>
</dbReference>
<dbReference type="GO" id="GO:0046872">
    <property type="term" value="F:metal ion binding"/>
    <property type="evidence" value="ECO:0007669"/>
    <property type="project" value="UniProtKB-KW"/>
</dbReference>
<dbReference type="PIRSF" id="PIRSF006641">
    <property type="entry name" value="CHP00092"/>
    <property type="match status" value="1"/>
</dbReference>
<dbReference type="OrthoDB" id="9810373at2"/>
<dbReference type="InterPro" id="IPR004396">
    <property type="entry name" value="ATPase_YchF/OLA1"/>
</dbReference>
<comment type="similarity">
    <text evidence="6">Belongs to the TRAFAC class OBG-HflX-like GTPase superfamily. OBG GTPase family. YchF/OLA1 subfamily.</text>
</comment>
<keyword evidence="11" id="KW-1185">Reference proteome</keyword>
<feature type="coiled-coil region" evidence="7">
    <location>
        <begin position="131"/>
        <end position="158"/>
    </location>
</feature>
<evidence type="ECO:0000256" key="3">
    <source>
        <dbReference type="ARBA" id="ARBA00022741"/>
    </source>
</evidence>
<dbReference type="GO" id="GO:0005524">
    <property type="term" value="F:ATP binding"/>
    <property type="evidence" value="ECO:0007669"/>
    <property type="project" value="UniProtKB-UniRule"/>
</dbReference>
<dbReference type="Gene3D" id="3.40.50.300">
    <property type="entry name" value="P-loop containing nucleotide triphosphate hydrolases"/>
    <property type="match status" value="1"/>
</dbReference>